<proteinExistence type="predicted"/>
<organism evidence="3 4">
    <name type="scientific">Neolewinella antarctica</name>
    <dbReference type="NCBI Taxonomy" id="442734"/>
    <lineage>
        <taxon>Bacteria</taxon>
        <taxon>Pseudomonadati</taxon>
        <taxon>Bacteroidota</taxon>
        <taxon>Saprospiria</taxon>
        <taxon>Saprospirales</taxon>
        <taxon>Lewinellaceae</taxon>
        <taxon>Neolewinella</taxon>
    </lineage>
</organism>
<reference evidence="3 4" key="1">
    <citation type="submission" date="2020-03" db="EMBL/GenBank/DDBJ databases">
        <title>Genomic Encyclopedia of Type Strains, Phase IV (KMG-IV): sequencing the most valuable type-strain genomes for metagenomic binning, comparative biology and taxonomic classification.</title>
        <authorList>
            <person name="Goeker M."/>
        </authorList>
    </citation>
    <scope>NUCLEOTIDE SEQUENCE [LARGE SCALE GENOMIC DNA]</scope>
    <source>
        <strain evidence="3 4">DSM 105096</strain>
    </source>
</reference>
<keyword evidence="4" id="KW-1185">Reference proteome</keyword>
<dbReference type="RefSeq" id="WP_168037117.1">
    <property type="nucleotide sequence ID" value="NZ_JAATJH010000002.1"/>
</dbReference>
<feature type="signal peptide" evidence="2">
    <location>
        <begin position="1"/>
        <end position="22"/>
    </location>
</feature>
<evidence type="ECO:0000256" key="2">
    <source>
        <dbReference type="SAM" id="SignalP"/>
    </source>
</evidence>
<feature type="coiled-coil region" evidence="1">
    <location>
        <begin position="208"/>
        <end position="249"/>
    </location>
</feature>
<protein>
    <submittedName>
        <fullName evidence="3">Uncharacterized protein</fullName>
    </submittedName>
</protein>
<keyword evidence="1" id="KW-0175">Coiled coil</keyword>
<dbReference type="EMBL" id="JAATJH010000002">
    <property type="protein sequence ID" value="NJC26368.1"/>
    <property type="molecule type" value="Genomic_DNA"/>
</dbReference>
<accession>A0ABX0XBR0</accession>
<evidence type="ECO:0000313" key="3">
    <source>
        <dbReference type="EMBL" id="NJC26368.1"/>
    </source>
</evidence>
<comment type="caution">
    <text evidence="3">The sequence shown here is derived from an EMBL/GenBank/DDBJ whole genome shotgun (WGS) entry which is preliminary data.</text>
</comment>
<gene>
    <name evidence="3" type="ORF">GGR27_001867</name>
</gene>
<keyword evidence="2" id="KW-0732">Signal</keyword>
<evidence type="ECO:0000313" key="4">
    <source>
        <dbReference type="Proteomes" id="UP000770785"/>
    </source>
</evidence>
<name>A0ABX0XBR0_9BACT</name>
<dbReference type="Proteomes" id="UP000770785">
    <property type="component" value="Unassembled WGS sequence"/>
</dbReference>
<sequence length="325" mass="37216">MKHPFSTFLACGLFLFCGSSLSANPTLAPSPLTLALPIAIGTAPTGVQDSLPHGRHQVSSFRNGASTEFIVEDGEIVMLKVDGKEIPESEYDQHRGDVESMLGGGPATRKQSDNFTFDIIRDMNGIDLQNEHLERYFEEQGEQWEQMGERMAERFEKMFEFDKEGGVFRFDFDGNNSRAFEFNLDSMLRANPNGLRLNEQTFDLEEMIREKEGRARTAEEEIDDLSTMIEQMERRKTAAEERLEATEEAAKFTMNGFNFREYLENLRAEGIIEPGLIRSFEFTHKSLKVNGQKANDEVHAQMLRDYREKVNIGSKFSYENDNLDW</sequence>
<feature type="chain" id="PRO_5046639299" evidence="2">
    <location>
        <begin position="23"/>
        <end position="325"/>
    </location>
</feature>
<evidence type="ECO:0000256" key="1">
    <source>
        <dbReference type="SAM" id="Coils"/>
    </source>
</evidence>